<dbReference type="Proteomes" id="UP001565368">
    <property type="component" value="Unassembled WGS sequence"/>
</dbReference>
<proteinExistence type="inferred from homology"/>
<dbReference type="GeneID" id="95989988"/>
<evidence type="ECO:0000256" key="1">
    <source>
        <dbReference type="ARBA" id="ARBA00010169"/>
    </source>
</evidence>
<keyword evidence="4" id="KW-1185">Reference proteome</keyword>
<sequence length="120" mass="12735">MTSTTSTPAAAQSEFITVLIATPPAASDTLARSLVGARVAACVNRVPGVKSTYRWKGEVVVDDEEVLVVKTTRAAFPALEELVTKEHPYDVPEIIALPIVAGNQAYLDWLRENVGAGAQA</sequence>
<comment type="caution">
    <text evidence="3">The sequence shown here is derived from an EMBL/GenBank/DDBJ whole genome shotgun (WGS) entry which is preliminary data.</text>
</comment>
<gene>
    <name evidence="3" type="ORF">Q8F55_008945</name>
</gene>
<name>A0ABR3PT71_9TREE</name>
<dbReference type="Pfam" id="PF03091">
    <property type="entry name" value="CutA1"/>
    <property type="match status" value="1"/>
</dbReference>
<dbReference type="EMBL" id="JBBXJM010000007">
    <property type="protein sequence ID" value="KAL1405318.1"/>
    <property type="molecule type" value="Genomic_DNA"/>
</dbReference>
<dbReference type="Gene3D" id="3.30.70.120">
    <property type="match status" value="1"/>
</dbReference>
<reference evidence="3 4" key="1">
    <citation type="submission" date="2023-08" db="EMBL/GenBank/DDBJ databases">
        <title>Annotated Genome Sequence of Vanrija albida AlHP1.</title>
        <authorList>
            <person name="Herzog R."/>
        </authorList>
    </citation>
    <scope>NUCLEOTIDE SEQUENCE [LARGE SCALE GENOMIC DNA]</scope>
    <source>
        <strain evidence="3 4">AlHP1</strain>
    </source>
</reference>
<dbReference type="InterPro" id="IPR004323">
    <property type="entry name" value="Ion_tolerance_CutA"/>
</dbReference>
<evidence type="ECO:0000256" key="2">
    <source>
        <dbReference type="ARBA" id="ARBA00020998"/>
    </source>
</evidence>
<organism evidence="3 4">
    <name type="scientific">Vanrija albida</name>
    <dbReference type="NCBI Taxonomy" id="181172"/>
    <lineage>
        <taxon>Eukaryota</taxon>
        <taxon>Fungi</taxon>
        <taxon>Dikarya</taxon>
        <taxon>Basidiomycota</taxon>
        <taxon>Agaricomycotina</taxon>
        <taxon>Tremellomycetes</taxon>
        <taxon>Trichosporonales</taxon>
        <taxon>Trichosporonaceae</taxon>
        <taxon>Vanrija</taxon>
    </lineage>
</organism>
<comment type="similarity">
    <text evidence="1">Belongs to the CutA family.</text>
</comment>
<dbReference type="RefSeq" id="XP_069205262.1">
    <property type="nucleotide sequence ID" value="XM_069357325.1"/>
</dbReference>
<dbReference type="InterPro" id="IPR015867">
    <property type="entry name" value="N-reg_PII/ATP_PRibTrfase_C"/>
</dbReference>
<dbReference type="PANTHER" id="PTHR23419">
    <property type="entry name" value="DIVALENT CATION TOLERANCE CUTA-RELATED"/>
    <property type="match status" value="1"/>
</dbReference>
<evidence type="ECO:0000313" key="3">
    <source>
        <dbReference type="EMBL" id="KAL1405318.1"/>
    </source>
</evidence>
<dbReference type="InterPro" id="IPR011322">
    <property type="entry name" value="N-reg_PII-like_a/b"/>
</dbReference>
<accession>A0ABR3PT71</accession>
<evidence type="ECO:0000313" key="4">
    <source>
        <dbReference type="Proteomes" id="UP001565368"/>
    </source>
</evidence>
<dbReference type="PANTHER" id="PTHR23419:SF8">
    <property type="entry name" value="FI09726P"/>
    <property type="match status" value="1"/>
</dbReference>
<protein>
    <recommendedName>
        <fullName evidence="2">ATP phosphoribosyltransferase</fullName>
    </recommendedName>
</protein>
<dbReference type="SUPFAM" id="SSF54913">
    <property type="entry name" value="GlnB-like"/>
    <property type="match status" value="1"/>
</dbReference>